<dbReference type="InterPro" id="IPR018392">
    <property type="entry name" value="LysM"/>
</dbReference>
<feature type="domain" description="LysM" evidence="3">
    <location>
        <begin position="208"/>
        <end position="252"/>
    </location>
</feature>
<name>A0A2S4JNQ0_9SPIO</name>
<keyword evidence="2" id="KW-1133">Transmembrane helix</keyword>
<dbReference type="InterPro" id="IPR016047">
    <property type="entry name" value="M23ase_b-sheet_dom"/>
</dbReference>
<dbReference type="Gene3D" id="2.70.70.10">
    <property type="entry name" value="Glucose Permease (Domain IIA)"/>
    <property type="match status" value="1"/>
</dbReference>
<dbReference type="Gene3D" id="3.10.350.10">
    <property type="entry name" value="LysM domain"/>
    <property type="match status" value="2"/>
</dbReference>
<dbReference type="CDD" id="cd12797">
    <property type="entry name" value="M23_peptidase"/>
    <property type="match status" value="1"/>
</dbReference>
<protein>
    <recommendedName>
        <fullName evidence="3">LysM domain-containing protein</fullName>
    </recommendedName>
</protein>
<reference evidence="5" key="1">
    <citation type="submission" date="2015-12" db="EMBL/GenBank/DDBJ databases">
        <authorList>
            <person name="Lodha T.D."/>
            <person name="Chintalapati S."/>
            <person name="Chintalapati V.R."/>
            <person name="Sravanthi T."/>
        </authorList>
    </citation>
    <scope>NUCLEOTIDE SEQUENCE [LARGE SCALE GENOMIC DNA]</scope>
    <source>
        <strain evidence="5">JC133</strain>
    </source>
</reference>
<keyword evidence="2" id="KW-0812">Transmembrane</keyword>
<evidence type="ECO:0000259" key="3">
    <source>
        <dbReference type="PROSITE" id="PS51782"/>
    </source>
</evidence>
<feature type="compositionally biased region" description="Basic residues" evidence="1">
    <location>
        <begin position="7"/>
        <end position="16"/>
    </location>
</feature>
<feature type="domain" description="LysM" evidence="3">
    <location>
        <begin position="258"/>
        <end position="301"/>
    </location>
</feature>
<dbReference type="AlphaFoldDB" id="A0A2S4JNQ0"/>
<dbReference type="Proteomes" id="UP000237350">
    <property type="component" value="Unassembled WGS sequence"/>
</dbReference>
<evidence type="ECO:0000256" key="1">
    <source>
        <dbReference type="SAM" id="MobiDB-lite"/>
    </source>
</evidence>
<dbReference type="InterPro" id="IPR050570">
    <property type="entry name" value="Cell_wall_metabolism_enzyme"/>
</dbReference>
<dbReference type="PANTHER" id="PTHR21666">
    <property type="entry name" value="PEPTIDASE-RELATED"/>
    <property type="match status" value="1"/>
</dbReference>
<keyword evidence="2" id="KW-0472">Membrane</keyword>
<proteinExistence type="predicted"/>
<dbReference type="PROSITE" id="PS51782">
    <property type="entry name" value="LYSM"/>
    <property type="match status" value="2"/>
</dbReference>
<dbReference type="GO" id="GO:0004222">
    <property type="term" value="F:metalloendopeptidase activity"/>
    <property type="evidence" value="ECO:0007669"/>
    <property type="project" value="TreeGrafter"/>
</dbReference>
<dbReference type="Pfam" id="PF01551">
    <property type="entry name" value="Peptidase_M23"/>
    <property type="match status" value="1"/>
</dbReference>
<feature type="transmembrane region" description="Helical" evidence="2">
    <location>
        <begin position="133"/>
        <end position="153"/>
    </location>
</feature>
<dbReference type="PANTHER" id="PTHR21666:SF270">
    <property type="entry name" value="MUREIN HYDROLASE ACTIVATOR ENVC"/>
    <property type="match status" value="1"/>
</dbReference>
<evidence type="ECO:0000313" key="4">
    <source>
        <dbReference type="EMBL" id="POR01146.1"/>
    </source>
</evidence>
<dbReference type="SMART" id="SM00257">
    <property type="entry name" value="LysM"/>
    <property type="match status" value="2"/>
</dbReference>
<keyword evidence="5" id="KW-1185">Reference proteome</keyword>
<dbReference type="RefSeq" id="WP_181015495.1">
    <property type="nucleotide sequence ID" value="NZ_LPWH01000068.1"/>
</dbReference>
<dbReference type="InterPro" id="IPR036779">
    <property type="entry name" value="LysM_dom_sf"/>
</dbReference>
<dbReference type="SUPFAM" id="SSF51261">
    <property type="entry name" value="Duplicated hybrid motif"/>
    <property type="match status" value="1"/>
</dbReference>
<feature type="compositionally biased region" description="Low complexity" evidence="1">
    <location>
        <begin position="17"/>
        <end position="34"/>
    </location>
</feature>
<dbReference type="EMBL" id="LPWH01000068">
    <property type="protein sequence ID" value="POR01146.1"/>
    <property type="molecule type" value="Genomic_DNA"/>
</dbReference>
<dbReference type="InterPro" id="IPR011055">
    <property type="entry name" value="Dup_hybrid_motif"/>
</dbReference>
<evidence type="ECO:0000313" key="5">
    <source>
        <dbReference type="Proteomes" id="UP000237350"/>
    </source>
</evidence>
<dbReference type="CDD" id="cd00118">
    <property type="entry name" value="LysM"/>
    <property type="match status" value="1"/>
</dbReference>
<evidence type="ECO:0000256" key="2">
    <source>
        <dbReference type="SAM" id="Phobius"/>
    </source>
</evidence>
<accession>A0A2S4JNQ0</accession>
<sequence>MIEHQKVARRRRRARRGASSEGSSFTGTSTVLRFRPPRRRRGRGGFGPVLFLSGLARRVLNLRRSGLSRGASPRRKISPGGLPATGLLKKALLTVDGPQAGIAAPAGSPSPPAWASSLPSARAGFLTLDERDIPLHAAAILCAVLVNMLLLSVSVDKIILSRVIPSITLPEVSGVIVRSPLSREESDFSVIGEVLGVDTDEFSQLQVETYRLQRGDTLGEIALRHNLSMDTLISFNRIEDVRRIQAGATFQIPDRDGLLYTVRRGDTLARIADRQGSSVNAILDANDLRSEVLQEGQVLFVPGARLNETERRIILGELFAWPMRGRISSGFGMRPDPFTGQRRFHNGVDIVNAMRTPVRAAASGRVVHVESQIGNYGRFVILRHADGFQTLYAHLDSYSVRVGQNVSRGQQIGAMGNTGRSTGPHLHFSVIHNGRFVNPMRYLH</sequence>
<organism evidence="4 5">
    <name type="scientific">Alkalispirochaeta sphaeroplastigenens</name>
    <dbReference type="NCBI Taxonomy" id="1187066"/>
    <lineage>
        <taxon>Bacteria</taxon>
        <taxon>Pseudomonadati</taxon>
        <taxon>Spirochaetota</taxon>
        <taxon>Spirochaetia</taxon>
        <taxon>Spirochaetales</taxon>
        <taxon>Spirochaetaceae</taxon>
        <taxon>Alkalispirochaeta</taxon>
    </lineage>
</organism>
<feature type="region of interest" description="Disordered" evidence="1">
    <location>
        <begin position="1"/>
        <end position="40"/>
    </location>
</feature>
<comment type="caution">
    <text evidence="4">The sequence shown here is derived from an EMBL/GenBank/DDBJ whole genome shotgun (WGS) entry which is preliminary data.</text>
</comment>
<gene>
    <name evidence="4" type="ORF">AU468_08665</name>
</gene>
<dbReference type="Pfam" id="PF01476">
    <property type="entry name" value="LysM"/>
    <property type="match status" value="2"/>
</dbReference>